<dbReference type="EMBL" id="BMVU01000007">
    <property type="protein sequence ID" value="GGX67426.1"/>
    <property type="molecule type" value="Genomic_DNA"/>
</dbReference>
<feature type="region of interest" description="Disordered" evidence="1">
    <location>
        <begin position="144"/>
        <end position="238"/>
    </location>
</feature>
<protein>
    <recommendedName>
        <fullName evidence="4">Extensin</fullName>
    </recommendedName>
</protein>
<feature type="compositionally biased region" description="Low complexity" evidence="1">
    <location>
        <begin position="169"/>
        <end position="180"/>
    </location>
</feature>
<dbReference type="Proteomes" id="UP000619244">
    <property type="component" value="Unassembled WGS sequence"/>
</dbReference>
<reference evidence="2" key="1">
    <citation type="journal article" date="2014" name="Int. J. Syst. Evol. Microbiol.">
        <title>Complete genome sequence of Corynebacterium casei LMG S-19264T (=DSM 44701T), isolated from a smear-ripened cheese.</title>
        <authorList>
            <consortium name="US DOE Joint Genome Institute (JGI-PGF)"/>
            <person name="Walter F."/>
            <person name="Albersmeier A."/>
            <person name="Kalinowski J."/>
            <person name="Ruckert C."/>
        </authorList>
    </citation>
    <scope>NUCLEOTIDE SEQUENCE</scope>
    <source>
        <strain evidence="2">JCM 4790</strain>
    </source>
</reference>
<organism evidence="2 3">
    <name type="scientific">Streptomyces minutiscleroticus</name>
    <dbReference type="NCBI Taxonomy" id="68238"/>
    <lineage>
        <taxon>Bacteria</taxon>
        <taxon>Bacillati</taxon>
        <taxon>Actinomycetota</taxon>
        <taxon>Actinomycetes</taxon>
        <taxon>Kitasatosporales</taxon>
        <taxon>Streptomycetaceae</taxon>
        <taxon>Streptomyces</taxon>
    </lineage>
</organism>
<keyword evidence="3" id="KW-1185">Reference proteome</keyword>
<dbReference type="AlphaFoldDB" id="A0A918NFV0"/>
<evidence type="ECO:0000313" key="2">
    <source>
        <dbReference type="EMBL" id="GGX67426.1"/>
    </source>
</evidence>
<dbReference type="RefSeq" id="WP_190190038.1">
    <property type="nucleotide sequence ID" value="NZ_BMVU01000007.1"/>
</dbReference>
<gene>
    <name evidence="2" type="ORF">GCM10010358_22210</name>
</gene>
<name>A0A918NFV0_9ACTN</name>
<reference evidence="2" key="2">
    <citation type="submission" date="2020-09" db="EMBL/GenBank/DDBJ databases">
        <authorList>
            <person name="Sun Q."/>
            <person name="Ohkuma M."/>
        </authorList>
    </citation>
    <scope>NUCLEOTIDE SEQUENCE</scope>
    <source>
        <strain evidence="2">JCM 4790</strain>
    </source>
</reference>
<evidence type="ECO:0000313" key="3">
    <source>
        <dbReference type="Proteomes" id="UP000619244"/>
    </source>
</evidence>
<accession>A0A918NFV0</accession>
<sequence>MADEQDKWLNREAAERLLRGEPLECADAAVRARADRLAGTLRALAAGTPPTGPELPGEAAAVAAFRQARTGAAAERPHPAPGVRRRTDEACDMGVVHVAVPRRDRSGPSVWGRPVRLGLAAALAAGTIGGAAVAAGTGILPTPFDGERPGPAASVSAAVSPTGRPLLTPSPGASADGGPASPAPGGGTSGSVAPDAPSRDEARGSAAGPRSGSGAGPHDDEAGARRHGTASACRDVRDGKALGIERLRGLEEAANGAQHVRKYCKGLLKDAEQKGSDGRGGRDAGTPDRDGRGKGGENDAGDDEGTGDGDDEGADDGDASIRPGGVRTGDGHSRGGVRSAPTKPVTSRPHPPHPAGLPGTGTGSLPLPHPSPAS</sequence>
<feature type="region of interest" description="Disordered" evidence="1">
    <location>
        <begin position="270"/>
        <end position="374"/>
    </location>
</feature>
<feature type="compositionally biased region" description="Acidic residues" evidence="1">
    <location>
        <begin position="299"/>
        <end position="318"/>
    </location>
</feature>
<feature type="compositionally biased region" description="Basic and acidic residues" evidence="1">
    <location>
        <begin position="270"/>
        <end position="297"/>
    </location>
</feature>
<comment type="caution">
    <text evidence="2">The sequence shown here is derived from an EMBL/GenBank/DDBJ whole genome shotgun (WGS) entry which is preliminary data.</text>
</comment>
<proteinExistence type="predicted"/>
<evidence type="ECO:0008006" key="4">
    <source>
        <dbReference type="Google" id="ProtNLM"/>
    </source>
</evidence>
<evidence type="ECO:0000256" key="1">
    <source>
        <dbReference type="SAM" id="MobiDB-lite"/>
    </source>
</evidence>